<dbReference type="AlphaFoldDB" id="A0A8J2P9G0"/>
<comment type="caution">
    <text evidence="2">The sequence shown here is derived from an EMBL/GenBank/DDBJ whole genome shotgun (WGS) entry which is preliminary data.</text>
</comment>
<dbReference type="PROSITE" id="PS50878">
    <property type="entry name" value="RT_POL"/>
    <property type="match status" value="1"/>
</dbReference>
<sequence>MDPETKHKTAFTTPDGNYVWNRMPFGLVDSPYSWQRLIDYVSGNLKWNICLVFLDDILIFAKSFEEHNRRLEHVLQALQNANLTLKPSKCQFGMEEVKYLGHIISTDGILPNPEKLTAVREFPTPTKVKD</sequence>
<dbReference type="FunFam" id="3.30.70.270:FF:000003">
    <property type="entry name" value="Transposon Ty3-G Gag-Pol polyprotein"/>
    <property type="match status" value="1"/>
</dbReference>
<dbReference type="EMBL" id="CAJVCH010320882">
    <property type="protein sequence ID" value="CAG7786583.1"/>
    <property type="molecule type" value="Genomic_DNA"/>
</dbReference>
<evidence type="ECO:0000259" key="1">
    <source>
        <dbReference type="PROSITE" id="PS50878"/>
    </source>
</evidence>
<accession>A0A8J2P9G0</accession>
<evidence type="ECO:0000313" key="3">
    <source>
        <dbReference type="Proteomes" id="UP000708208"/>
    </source>
</evidence>
<dbReference type="InterPro" id="IPR051320">
    <property type="entry name" value="Viral_Replic_Matur_Polypro"/>
</dbReference>
<dbReference type="OrthoDB" id="6748804at2759"/>
<dbReference type="PANTHER" id="PTHR33064">
    <property type="entry name" value="POL PROTEIN"/>
    <property type="match status" value="1"/>
</dbReference>
<dbReference type="InterPro" id="IPR000477">
    <property type="entry name" value="RT_dom"/>
</dbReference>
<organism evidence="2 3">
    <name type="scientific">Allacma fusca</name>
    <dbReference type="NCBI Taxonomy" id="39272"/>
    <lineage>
        <taxon>Eukaryota</taxon>
        <taxon>Metazoa</taxon>
        <taxon>Ecdysozoa</taxon>
        <taxon>Arthropoda</taxon>
        <taxon>Hexapoda</taxon>
        <taxon>Collembola</taxon>
        <taxon>Symphypleona</taxon>
        <taxon>Sminthuridae</taxon>
        <taxon>Allacma</taxon>
    </lineage>
</organism>
<evidence type="ECO:0000313" key="2">
    <source>
        <dbReference type="EMBL" id="CAG7786583.1"/>
    </source>
</evidence>
<reference evidence="2" key="1">
    <citation type="submission" date="2021-06" db="EMBL/GenBank/DDBJ databases">
        <authorList>
            <person name="Hodson N. C."/>
            <person name="Mongue J. A."/>
            <person name="Jaron S. K."/>
        </authorList>
    </citation>
    <scope>NUCLEOTIDE SEQUENCE</scope>
</reference>
<feature type="domain" description="Reverse transcriptase" evidence="1">
    <location>
        <begin position="1"/>
        <end position="104"/>
    </location>
</feature>
<protein>
    <recommendedName>
        <fullName evidence="1">Reverse transcriptase domain-containing protein</fullName>
    </recommendedName>
</protein>
<gene>
    <name evidence="2" type="ORF">AFUS01_LOCUS25147</name>
</gene>
<dbReference type="Proteomes" id="UP000708208">
    <property type="component" value="Unassembled WGS sequence"/>
</dbReference>
<dbReference type="CDD" id="cd01647">
    <property type="entry name" value="RT_LTR"/>
    <property type="match status" value="1"/>
</dbReference>
<dbReference type="Pfam" id="PF00078">
    <property type="entry name" value="RVT_1"/>
    <property type="match status" value="1"/>
</dbReference>
<keyword evidence="3" id="KW-1185">Reference proteome</keyword>
<proteinExistence type="predicted"/>
<name>A0A8J2P9G0_9HEXA</name>
<dbReference type="PANTHER" id="PTHR33064:SF37">
    <property type="entry name" value="RIBONUCLEASE H"/>
    <property type="match status" value="1"/>
</dbReference>
<feature type="non-terminal residue" evidence="2">
    <location>
        <position position="130"/>
    </location>
</feature>